<dbReference type="EMBL" id="BSNC01000004">
    <property type="protein sequence ID" value="GLP96356.1"/>
    <property type="molecule type" value="Genomic_DNA"/>
</dbReference>
<evidence type="ECO:0000313" key="3">
    <source>
        <dbReference type="Proteomes" id="UP001161422"/>
    </source>
</evidence>
<comment type="caution">
    <text evidence="2">The sequence shown here is derived from an EMBL/GenBank/DDBJ whole genome shotgun (WGS) entry which is preliminary data.</text>
</comment>
<dbReference type="SUPFAM" id="SSF103515">
    <property type="entry name" value="Autotransporter"/>
    <property type="match status" value="1"/>
</dbReference>
<accession>A0AA37VW40</accession>
<dbReference type="Gene3D" id="2.40.160.40">
    <property type="entry name" value="monomeric porin ompg"/>
    <property type="match status" value="1"/>
</dbReference>
<sequence>MIGSDNKATRSTTAVASVIYKWSVTDNIMIFPMMGVGKTQVNNKIGRADESSSNIVQPGVYAMYAFDAGHWLYANPKMTHTLSKPNGFGAKDKYDANTWEVELGGGYMINDWSSAEFKIEHKFANNTSINGVKGKDDTTAWIKYAIYW</sequence>
<reference evidence="2" key="1">
    <citation type="journal article" date="2014" name="Int. J. Syst. Evol. Microbiol.">
        <title>Complete genome sequence of Corynebacterium casei LMG S-19264T (=DSM 44701T), isolated from a smear-ripened cheese.</title>
        <authorList>
            <consortium name="US DOE Joint Genome Institute (JGI-PGF)"/>
            <person name="Walter F."/>
            <person name="Albersmeier A."/>
            <person name="Kalinowski J."/>
            <person name="Ruckert C."/>
        </authorList>
    </citation>
    <scope>NUCLEOTIDE SEQUENCE</scope>
    <source>
        <strain evidence="2">NBRC 101628</strain>
    </source>
</reference>
<dbReference type="RefSeq" id="WP_095505208.1">
    <property type="nucleotide sequence ID" value="NZ_BSNC01000004.1"/>
</dbReference>
<proteinExistence type="predicted"/>
<name>A0AA37VW40_9GAMM</name>
<keyword evidence="3" id="KW-1185">Reference proteome</keyword>
<reference evidence="2" key="2">
    <citation type="submission" date="2023-01" db="EMBL/GenBank/DDBJ databases">
        <title>Draft genome sequence of Paraferrimonas sedimenticola strain NBRC 101628.</title>
        <authorList>
            <person name="Sun Q."/>
            <person name="Mori K."/>
        </authorList>
    </citation>
    <scope>NUCLEOTIDE SEQUENCE</scope>
    <source>
        <strain evidence="2">NBRC 101628</strain>
    </source>
</reference>
<keyword evidence="1" id="KW-0732">Signal</keyword>
<dbReference type="InterPro" id="IPR036709">
    <property type="entry name" value="Autotransporte_beta_dom_sf"/>
</dbReference>
<gene>
    <name evidence="2" type="ORF">GCM10007895_16620</name>
</gene>
<dbReference type="AlphaFoldDB" id="A0AA37VW40"/>
<evidence type="ECO:0000313" key="2">
    <source>
        <dbReference type="EMBL" id="GLP96356.1"/>
    </source>
</evidence>
<protein>
    <submittedName>
        <fullName evidence="2">Uncharacterized protein</fullName>
    </submittedName>
</protein>
<evidence type="ECO:0000256" key="1">
    <source>
        <dbReference type="ARBA" id="ARBA00022729"/>
    </source>
</evidence>
<dbReference type="Proteomes" id="UP001161422">
    <property type="component" value="Unassembled WGS sequence"/>
</dbReference>
<organism evidence="2 3">
    <name type="scientific">Paraferrimonas sedimenticola</name>
    <dbReference type="NCBI Taxonomy" id="375674"/>
    <lineage>
        <taxon>Bacteria</taxon>
        <taxon>Pseudomonadati</taxon>
        <taxon>Pseudomonadota</taxon>
        <taxon>Gammaproteobacteria</taxon>
        <taxon>Alteromonadales</taxon>
        <taxon>Ferrimonadaceae</taxon>
        <taxon>Paraferrimonas</taxon>
    </lineage>
</organism>
<dbReference type="InterPro" id="IPR053713">
    <property type="entry name" value="Bact_OM_Channel_sf"/>
</dbReference>